<evidence type="ECO:0000256" key="3">
    <source>
        <dbReference type="SAM" id="MobiDB-lite"/>
    </source>
</evidence>
<dbReference type="InterPro" id="IPR044666">
    <property type="entry name" value="Cyclophilin_A-like"/>
</dbReference>
<dbReference type="PROSITE" id="PS50072">
    <property type="entry name" value="CSA_PPIASE_2"/>
    <property type="match status" value="1"/>
</dbReference>
<dbReference type="SUPFAM" id="SSF50891">
    <property type="entry name" value="Cyclophilin-like"/>
    <property type="match status" value="1"/>
</dbReference>
<dbReference type="Gene3D" id="2.40.100.10">
    <property type="entry name" value="Cyclophilin-like"/>
    <property type="match status" value="1"/>
</dbReference>
<evidence type="ECO:0000313" key="6">
    <source>
        <dbReference type="Proteomes" id="UP000469452"/>
    </source>
</evidence>
<feature type="domain" description="PPIase cyclophilin-type" evidence="4">
    <location>
        <begin position="1"/>
        <end position="106"/>
    </location>
</feature>
<dbReference type="InterPro" id="IPR029000">
    <property type="entry name" value="Cyclophilin-like_dom_sf"/>
</dbReference>
<sequence length="360" mass="40865">MIQGGDPTGTGDGGESAFGEPFADEFHSRLRFNHRGLLAMANSNKSNTNKSQFFFTLDACDFLTKKHTIFGKVTGNTIFNLLTVNDMETSPDERPVEPIKLLSIEILWNPFEDIVPRAIKGSSKATTAAMDKKKRRKGTKDLKLLSFGDEADEEFVQQPVKKIKANPNPFLNEIQPIRSIVDRFGRRDSIPKCADHEKDASDVDHDGKKKKKSKKESKKVQKDEYTLLKEHLKKTHKAAAMLKGDKLKAAEAEKAYQEMLTPLQLRRQKYLASKKSSAGDRQKQTLSRLESFKSTLSQVLETKKKKHETSTENDTEVYHGQVMADGSDDDDDNEIHKDPSWMTKELKFKKHIDVCIYFIL</sequence>
<name>A0A6A4ZJ01_APHAT</name>
<evidence type="ECO:0000256" key="1">
    <source>
        <dbReference type="ARBA" id="ARBA00004123"/>
    </source>
</evidence>
<evidence type="ECO:0000256" key="2">
    <source>
        <dbReference type="ARBA" id="ARBA00023242"/>
    </source>
</evidence>
<dbReference type="InterPro" id="IPR002130">
    <property type="entry name" value="Cyclophilin-type_PPIase_dom"/>
</dbReference>
<dbReference type="PANTHER" id="PTHR45625:SF6">
    <property type="entry name" value="SPLICEOSOME-ASSOCIATED PROTEIN CWC27 HOMOLOG"/>
    <property type="match status" value="1"/>
</dbReference>
<dbReference type="Proteomes" id="UP000469452">
    <property type="component" value="Unassembled WGS sequence"/>
</dbReference>
<proteinExistence type="predicted"/>
<protein>
    <recommendedName>
        <fullName evidence="4">PPIase cyclophilin-type domain-containing protein</fullName>
    </recommendedName>
</protein>
<feature type="compositionally biased region" description="Basic and acidic residues" evidence="3">
    <location>
        <begin position="191"/>
        <end position="207"/>
    </location>
</feature>
<feature type="region of interest" description="Disordered" evidence="3">
    <location>
        <begin position="301"/>
        <end position="336"/>
    </location>
</feature>
<keyword evidence="2" id="KW-0539">Nucleus</keyword>
<accession>A0A6A4ZJ01</accession>
<dbReference type="GO" id="GO:0003755">
    <property type="term" value="F:peptidyl-prolyl cis-trans isomerase activity"/>
    <property type="evidence" value="ECO:0007669"/>
    <property type="project" value="InterPro"/>
</dbReference>
<gene>
    <name evidence="5" type="ORF">AaE_010843</name>
</gene>
<dbReference type="VEuPathDB" id="FungiDB:H257_16632"/>
<reference evidence="5 6" key="1">
    <citation type="submission" date="2019-06" db="EMBL/GenBank/DDBJ databases">
        <title>Genomics analysis of Aphanomyces spp. identifies a new class of oomycete effector associated with host adaptation.</title>
        <authorList>
            <person name="Gaulin E."/>
        </authorList>
    </citation>
    <scope>NUCLEOTIDE SEQUENCE [LARGE SCALE GENOMIC DNA]</scope>
    <source>
        <strain evidence="5 6">E</strain>
    </source>
</reference>
<organism evidence="5 6">
    <name type="scientific">Aphanomyces astaci</name>
    <name type="common">Crayfish plague agent</name>
    <dbReference type="NCBI Taxonomy" id="112090"/>
    <lineage>
        <taxon>Eukaryota</taxon>
        <taxon>Sar</taxon>
        <taxon>Stramenopiles</taxon>
        <taxon>Oomycota</taxon>
        <taxon>Saprolegniomycetes</taxon>
        <taxon>Saprolegniales</taxon>
        <taxon>Verrucalvaceae</taxon>
        <taxon>Aphanomyces</taxon>
    </lineage>
</organism>
<dbReference type="GO" id="GO:0071013">
    <property type="term" value="C:catalytic step 2 spliceosome"/>
    <property type="evidence" value="ECO:0007669"/>
    <property type="project" value="TreeGrafter"/>
</dbReference>
<dbReference type="EMBL" id="VJMI01016644">
    <property type="protein sequence ID" value="KAF0717523.1"/>
    <property type="molecule type" value="Genomic_DNA"/>
</dbReference>
<comment type="caution">
    <text evidence="5">The sequence shown here is derived from an EMBL/GenBank/DDBJ whole genome shotgun (WGS) entry which is preliminary data.</text>
</comment>
<comment type="subcellular location">
    <subcellularLocation>
        <location evidence="1">Nucleus</location>
    </subcellularLocation>
</comment>
<dbReference type="Pfam" id="PF00160">
    <property type="entry name" value="Pro_isomerase"/>
    <property type="match status" value="1"/>
</dbReference>
<dbReference type="AlphaFoldDB" id="A0A6A4ZJ01"/>
<evidence type="ECO:0000259" key="4">
    <source>
        <dbReference type="PROSITE" id="PS50072"/>
    </source>
</evidence>
<dbReference type="PANTHER" id="PTHR45625">
    <property type="entry name" value="PEPTIDYL-PROLYL CIS-TRANS ISOMERASE-RELATED"/>
    <property type="match status" value="1"/>
</dbReference>
<evidence type="ECO:0000313" key="5">
    <source>
        <dbReference type="EMBL" id="KAF0717523.1"/>
    </source>
</evidence>
<feature type="compositionally biased region" description="Basic residues" evidence="3">
    <location>
        <begin position="208"/>
        <end position="217"/>
    </location>
</feature>
<feature type="region of interest" description="Disordered" evidence="3">
    <location>
        <begin position="191"/>
        <end position="222"/>
    </location>
</feature>